<evidence type="ECO:0000313" key="1">
    <source>
        <dbReference type="EMBL" id="KAA2261759.1"/>
    </source>
</evidence>
<name>A0A5B2XFB8_9PSEU</name>
<dbReference type="EMBL" id="VUOB01000025">
    <property type="protein sequence ID" value="KAA2261759.1"/>
    <property type="molecule type" value="Genomic_DNA"/>
</dbReference>
<proteinExistence type="predicted"/>
<reference evidence="1 2" key="1">
    <citation type="submission" date="2019-09" db="EMBL/GenBank/DDBJ databases">
        <title>Goodfellowia gen. nov., a new genus of the Pseudonocardineae related to Actinoalloteichus, containing Goodfellowia coeruleoviolacea gen. nov., comb. nov. gen. nov., comb. nov.</title>
        <authorList>
            <person name="Labeda D."/>
        </authorList>
    </citation>
    <scope>NUCLEOTIDE SEQUENCE [LARGE SCALE GENOMIC DNA]</scope>
    <source>
        <strain evidence="1 2">AN110305</strain>
    </source>
</reference>
<dbReference type="OrthoDB" id="3212043at2"/>
<accession>A0A5B2XFB8</accession>
<reference evidence="1 2" key="2">
    <citation type="submission" date="2019-09" db="EMBL/GenBank/DDBJ databases">
        <authorList>
            <person name="Jin C."/>
        </authorList>
    </citation>
    <scope>NUCLEOTIDE SEQUENCE [LARGE SCALE GENOMIC DNA]</scope>
    <source>
        <strain evidence="1 2">AN110305</strain>
    </source>
</reference>
<dbReference type="RefSeq" id="WP_149850217.1">
    <property type="nucleotide sequence ID" value="NZ_VUOB01000025.1"/>
</dbReference>
<organism evidence="1 2">
    <name type="scientific">Solihabitans fulvus</name>
    <dbReference type="NCBI Taxonomy" id="1892852"/>
    <lineage>
        <taxon>Bacteria</taxon>
        <taxon>Bacillati</taxon>
        <taxon>Actinomycetota</taxon>
        <taxon>Actinomycetes</taxon>
        <taxon>Pseudonocardiales</taxon>
        <taxon>Pseudonocardiaceae</taxon>
        <taxon>Solihabitans</taxon>
    </lineage>
</organism>
<protein>
    <submittedName>
        <fullName evidence="1">Uncharacterized protein</fullName>
    </submittedName>
</protein>
<sequence length="98" mass="10120">MAEQTSVEVPPRAVKAAAEFVSAHGKPTRAVVQNIGRAGARVVLVGKDGALGDVVVADVATGEALCAAVPDVELGEWDRETTAAVKIGPVHRHRMAGR</sequence>
<gene>
    <name evidence="1" type="ORF">F0L68_15190</name>
</gene>
<comment type="caution">
    <text evidence="1">The sequence shown here is derived from an EMBL/GenBank/DDBJ whole genome shotgun (WGS) entry which is preliminary data.</text>
</comment>
<evidence type="ECO:0000313" key="2">
    <source>
        <dbReference type="Proteomes" id="UP000323454"/>
    </source>
</evidence>
<dbReference type="Proteomes" id="UP000323454">
    <property type="component" value="Unassembled WGS sequence"/>
</dbReference>
<keyword evidence="2" id="KW-1185">Reference proteome</keyword>
<dbReference type="AlphaFoldDB" id="A0A5B2XFB8"/>